<comment type="caution">
    <text evidence="2">The sequence shown here is derived from an EMBL/GenBank/DDBJ whole genome shotgun (WGS) entry which is preliminary data.</text>
</comment>
<accession>A0A8J2WWP4</accession>
<proteinExistence type="predicted"/>
<dbReference type="EMBL" id="CAKKNE010000001">
    <property type="protein sequence ID" value="CAH0364436.1"/>
    <property type="molecule type" value="Genomic_DNA"/>
</dbReference>
<reference evidence="2" key="1">
    <citation type="submission" date="2021-11" db="EMBL/GenBank/DDBJ databases">
        <authorList>
            <consortium name="Genoscope - CEA"/>
            <person name="William W."/>
        </authorList>
    </citation>
    <scope>NUCLEOTIDE SEQUENCE</scope>
</reference>
<evidence type="ECO:0000256" key="1">
    <source>
        <dbReference type="SAM" id="MobiDB-lite"/>
    </source>
</evidence>
<organism evidence="2 3">
    <name type="scientific">Pelagomonas calceolata</name>
    <dbReference type="NCBI Taxonomy" id="35677"/>
    <lineage>
        <taxon>Eukaryota</taxon>
        <taxon>Sar</taxon>
        <taxon>Stramenopiles</taxon>
        <taxon>Ochrophyta</taxon>
        <taxon>Pelagophyceae</taxon>
        <taxon>Pelagomonadales</taxon>
        <taxon>Pelagomonadaceae</taxon>
        <taxon>Pelagomonas</taxon>
    </lineage>
</organism>
<sequence>MSIPVTRWVDPPMPSEAIYAFLGIATLPRLLPGNPLRHLPREMVLRVAQFAYSPAYRASWSHPWIDTDADGREAVEVDVMPLLDAPFGQYLGLTVSRPIRRGVTYVEVTLNCAWYGTGVQLAGLGQEFRLALTCDDSTIPETNTAHLLPYDDMTQRLAVRNFDNCWTWITEPVIFGLLIDMTRGCCTFYLNGRVGPCVRFPSSGAQHWRQHGVQIQVDEFPEETSQGPPQCLVSCASPRLSPPTPSSVPMTPQELRDKGDLYVEM</sequence>
<name>A0A8J2WWP4_9STRA</name>
<keyword evidence="3" id="KW-1185">Reference proteome</keyword>
<dbReference type="AlphaFoldDB" id="A0A8J2WWP4"/>
<evidence type="ECO:0000313" key="3">
    <source>
        <dbReference type="Proteomes" id="UP000789595"/>
    </source>
</evidence>
<dbReference type="Proteomes" id="UP000789595">
    <property type="component" value="Unassembled WGS sequence"/>
</dbReference>
<protein>
    <submittedName>
        <fullName evidence="2">Uncharacterized protein</fullName>
    </submittedName>
</protein>
<gene>
    <name evidence="2" type="ORF">PECAL_1P07970</name>
</gene>
<feature type="region of interest" description="Disordered" evidence="1">
    <location>
        <begin position="239"/>
        <end position="259"/>
    </location>
</feature>
<evidence type="ECO:0000313" key="2">
    <source>
        <dbReference type="EMBL" id="CAH0364436.1"/>
    </source>
</evidence>